<dbReference type="EMBL" id="VMKP01000002">
    <property type="protein sequence ID" value="TVO65250.1"/>
    <property type="molecule type" value="Genomic_DNA"/>
</dbReference>
<dbReference type="Proteomes" id="UP000316688">
    <property type="component" value="Unassembled WGS sequence"/>
</dbReference>
<gene>
    <name evidence="1" type="ORF">FPL11_03960</name>
</gene>
<comment type="caution">
    <text evidence="1">The sequence shown here is derived from an EMBL/GenBank/DDBJ whole genome shotgun (WGS) entry which is preliminary data.</text>
</comment>
<protein>
    <submittedName>
        <fullName evidence="1">Uncharacterized protein</fullName>
    </submittedName>
</protein>
<reference evidence="1 2" key="1">
    <citation type="submission" date="2019-07" db="EMBL/GenBank/DDBJ databases">
        <title>Reclasification of Spiribacter aquaticus.</title>
        <authorList>
            <person name="Leon M.J."/>
            <person name="Sanchez-Porro C."/>
            <person name="Ventosa A."/>
        </authorList>
    </citation>
    <scope>NUCLEOTIDE SEQUENCE [LARGE SCALE GENOMIC DNA]</scope>
    <source>
        <strain evidence="1 2">SP30</strain>
    </source>
</reference>
<keyword evidence="2" id="KW-1185">Reference proteome</keyword>
<accession>A0A557RJB3</accession>
<organism evidence="1 2">
    <name type="scientific">Spiribacter aquaticus</name>
    <dbReference type="NCBI Taxonomy" id="1935996"/>
    <lineage>
        <taxon>Bacteria</taxon>
        <taxon>Pseudomonadati</taxon>
        <taxon>Pseudomonadota</taxon>
        <taxon>Gammaproteobacteria</taxon>
        <taxon>Chromatiales</taxon>
        <taxon>Ectothiorhodospiraceae</taxon>
        <taxon>Spiribacter</taxon>
    </lineage>
</organism>
<name>A0A557RJB3_9GAMM</name>
<proteinExistence type="predicted"/>
<evidence type="ECO:0000313" key="1">
    <source>
        <dbReference type="EMBL" id="TVO65250.1"/>
    </source>
</evidence>
<sequence>MSRTDRQGGQILPVVLATLALAAAAIVLTHRSIRGIGQESAVVNAADAAAYSGASWTARRLNLIAYTNRSLIASHIAVGHLVATISWLRYSGEASRQISRYAQFLPYVGVAAREAQRLIDAAIKTASIAAGGYIVSADRYMDLLSLAQYGARNGLRPGRVDAVMQRVVERYGDDFQVNERSAIDAIPRPYATAMDARLLSRQVSAYLKLEGVTPGRDDGYFQRVLRSTINHDRRLSRWLRGPARSGRPRFGAGGRDWDRSILRVVRFRKQGVTQQPPRTDAGGWRSGDRLQVSFFDWRKMSWESWSTLARGRADADRLAGNYIGVSRYTRLRQPPRDKSLVRIPALVTAPLPGDADGESINAHISIGEVRYRVPDDCGRHCPDRQRPATLFNPFWEASLTRLEAPGLP</sequence>
<dbReference type="AlphaFoldDB" id="A0A557RJB3"/>
<dbReference type="RefSeq" id="WP_144347510.1">
    <property type="nucleotide sequence ID" value="NZ_VMKP01000002.1"/>
</dbReference>
<evidence type="ECO:0000313" key="2">
    <source>
        <dbReference type="Proteomes" id="UP000316688"/>
    </source>
</evidence>